<organism evidence="1 2">
    <name type="scientific">Solanum verrucosum</name>
    <dbReference type="NCBI Taxonomy" id="315347"/>
    <lineage>
        <taxon>Eukaryota</taxon>
        <taxon>Viridiplantae</taxon>
        <taxon>Streptophyta</taxon>
        <taxon>Embryophyta</taxon>
        <taxon>Tracheophyta</taxon>
        <taxon>Spermatophyta</taxon>
        <taxon>Magnoliopsida</taxon>
        <taxon>eudicotyledons</taxon>
        <taxon>Gunneridae</taxon>
        <taxon>Pentapetalae</taxon>
        <taxon>asterids</taxon>
        <taxon>lamiids</taxon>
        <taxon>Solanales</taxon>
        <taxon>Solanaceae</taxon>
        <taxon>Solanoideae</taxon>
        <taxon>Solaneae</taxon>
        <taxon>Solanum</taxon>
    </lineage>
</organism>
<gene>
    <name evidence="1" type="ORF">MTR67_038351</name>
</gene>
<name>A0AAF0UGC5_SOLVR</name>
<sequence length="118" mass="13303">MEEPIPIYGRQINSHKVSNGCPPTYMMSLFPIPGIEKKINKLRRVFLWQGNKEKLGYNLVKWDEELENLIPRSIYSKSTTDGYSGTGYGGGGSKSSGLHRTIVKFFFGFLVIRMPSGL</sequence>
<evidence type="ECO:0000313" key="1">
    <source>
        <dbReference type="EMBL" id="WMV44966.1"/>
    </source>
</evidence>
<dbReference type="AlphaFoldDB" id="A0AAF0UGC5"/>
<evidence type="ECO:0000313" key="2">
    <source>
        <dbReference type="Proteomes" id="UP001234989"/>
    </source>
</evidence>
<keyword evidence="2" id="KW-1185">Reference proteome</keyword>
<reference evidence="1" key="1">
    <citation type="submission" date="2023-08" db="EMBL/GenBank/DDBJ databases">
        <title>A de novo genome assembly of Solanum verrucosum Schlechtendal, a Mexican diploid species geographically isolated from the other diploid A-genome species in potato relatives.</title>
        <authorList>
            <person name="Hosaka K."/>
        </authorList>
    </citation>
    <scope>NUCLEOTIDE SEQUENCE</scope>
    <source>
        <tissue evidence="1">Young leaves</tissue>
    </source>
</reference>
<proteinExistence type="predicted"/>
<accession>A0AAF0UGC5</accession>
<dbReference type="EMBL" id="CP133620">
    <property type="protein sequence ID" value="WMV44966.1"/>
    <property type="molecule type" value="Genomic_DNA"/>
</dbReference>
<dbReference type="Proteomes" id="UP001234989">
    <property type="component" value="Chromosome 9"/>
</dbReference>
<protein>
    <submittedName>
        <fullName evidence="1">Uncharacterized protein</fullName>
    </submittedName>
</protein>